<evidence type="ECO:0000256" key="4">
    <source>
        <dbReference type="ARBA" id="ARBA00022759"/>
    </source>
</evidence>
<accession>A0A8J5ZNH1</accession>
<protein>
    <recommendedName>
        <fullName evidence="7">Integrase catalytic domain-containing protein</fullName>
    </recommendedName>
</protein>
<evidence type="ECO:0000256" key="2">
    <source>
        <dbReference type="ARBA" id="ARBA00022695"/>
    </source>
</evidence>
<comment type="caution">
    <text evidence="8">The sequence shown here is derived from an EMBL/GenBank/DDBJ whole genome shotgun (WGS) entry which is preliminary data.</text>
</comment>
<dbReference type="InterPro" id="IPR043502">
    <property type="entry name" value="DNA/RNA_pol_sf"/>
</dbReference>
<dbReference type="PANTHER" id="PTHR37984:SF5">
    <property type="entry name" value="PROTEIN NYNRIN-LIKE"/>
    <property type="match status" value="1"/>
</dbReference>
<dbReference type="EMBL" id="JAHUZN010000001">
    <property type="protein sequence ID" value="KAG8502587.1"/>
    <property type="molecule type" value="Genomic_DNA"/>
</dbReference>
<evidence type="ECO:0000313" key="9">
    <source>
        <dbReference type="Proteomes" id="UP000701853"/>
    </source>
</evidence>
<keyword evidence="5" id="KW-0378">Hydrolase</keyword>
<dbReference type="PANTHER" id="PTHR37984">
    <property type="entry name" value="PROTEIN CBG26694"/>
    <property type="match status" value="1"/>
</dbReference>
<dbReference type="InterPro" id="IPR043128">
    <property type="entry name" value="Rev_trsase/Diguanyl_cyclase"/>
</dbReference>
<keyword evidence="9" id="KW-1185">Reference proteome</keyword>
<organism evidence="8 9">
    <name type="scientific">Gossypium anomalum</name>
    <dbReference type="NCBI Taxonomy" id="47600"/>
    <lineage>
        <taxon>Eukaryota</taxon>
        <taxon>Viridiplantae</taxon>
        <taxon>Streptophyta</taxon>
        <taxon>Embryophyta</taxon>
        <taxon>Tracheophyta</taxon>
        <taxon>Spermatophyta</taxon>
        <taxon>Magnoliopsida</taxon>
        <taxon>eudicotyledons</taxon>
        <taxon>Gunneridae</taxon>
        <taxon>Pentapetalae</taxon>
        <taxon>rosids</taxon>
        <taxon>malvids</taxon>
        <taxon>Malvales</taxon>
        <taxon>Malvaceae</taxon>
        <taxon>Malvoideae</taxon>
        <taxon>Gossypium</taxon>
    </lineage>
</organism>
<dbReference type="GO" id="GO:0004519">
    <property type="term" value="F:endonuclease activity"/>
    <property type="evidence" value="ECO:0007669"/>
    <property type="project" value="UniProtKB-KW"/>
</dbReference>
<dbReference type="Gene3D" id="3.10.10.10">
    <property type="entry name" value="HIV Type 1 Reverse Transcriptase, subunit A, domain 1"/>
    <property type="match status" value="1"/>
</dbReference>
<dbReference type="Proteomes" id="UP000701853">
    <property type="component" value="Chromosome 1"/>
</dbReference>
<dbReference type="SUPFAM" id="SSF56672">
    <property type="entry name" value="DNA/RNA polymerases"/>
    <property type="match status" value="1"/>
</dbReference>
<evidence type="ECO:0000256" key="3">
    <source>
        <dbReference type="ARBA" id="ARBA00022722"/>
    </source>
</evidence>
<dbReference type="GO" id="GO:0003676">
    <property type="term" value="F:nucleic acid binding"/>
    <property type="evidence" value="ECO:0007669"/>
    <property type="project" value="InterPro"/>
</dbReference>
<evidence type="ECO:0000259" key="7">
    <source>
        <dbReference type="PROSITE" id="PS50994"/>
    </source>
</evidence>
<dbReference type="FunFam" id="3.10.20.370:FF:000001">
    <property type="entry name" value="Retrovirus-related Pol polyprotein from transposon 17.6-like protein"/>
    <property type="match status" value="1"/>
</dbReference>
<keyword evidence="4" id="KW-0255">Endonuclease</keyword>
<dbReference type="GO" id="GO:0003964">
    <property type="term" value="F:RNA-directed DNA polymerase activity"/>
    <property type="evidence" value="ECO:0007669"/>
    <property type="project" value="UniProtKB-KW"/>
</dbReference>
<evidence type="ECO:0000256" key="1">
    <source>
        <dbReference type="ARBA" id="ARBA00022679"/>
    </source>
</evidence>
<gene>
    <name evidence="8" type="ORF">CXB51_000034</name>
</gene>
<evidence type="ECO:0000256" key="6">
    <source>
        <dbReference type="ARBA" id="ARBA00022918"/>
    </source>
</evidence>
<name>A0A8J5ZNH1_9ROSI</name>
<dbReference type="SUPFAM" id="SSF53098">
    <property type="entry name" value="Ribonuclease H-like"/>
    <property type="match status" value="1"/>
</dbReference>
<dbReference type="Gene3D" id="3.30.70.270">
    <property type="match status" value="2"/>
</dbReference>
<keyword evidence="3" id="KW-0540">Nuclease</keyword>
<dbReference type="Gene3D" id="3.30.420.10">
    <property type="entry name" value="Ribonuclease H-like superfamily/Ribonuclease H"/>
    <property type="match status" value="1"/>
</dbReference>
<proteinExistence type="predicted"/>
<reference evidence="8 9" key="1">
    <citation type="journal article" date="2021" name="bioRxiv">
        <title>The Gossypium anomalum genome as a resource for cotton improvement and evolutionary analysis of hybrid incompatibility.</title>
        <authorList>
            <person name="Grover C.E."/>
            <person name="Yuan D."/>
            <person name="Arick M.A."/>
            <person name="Miller E.R."/>
            <person name="Hu G."/>
            <person name="Peterson D.G."/>
            <person name="Wendel J.F."/>
            <person name="Udall J.A."/>
        </authorList>
    </citation>
    <scope>NUCLEOTIDE SEQUENCE [LARGE SCALE GENOMIC DNA]</scope>
    <source>
        <strain evidence="8">JFW-Udall</strain>
        <tissue evidence="8">Leaf</tissue>
    </source>
</reference>
<keyword evidence="6" id="KW-0695">RNA-directed DNA polymerase</keyword>
<dbReference type="InterPro" id="IPR001584">
    <property type="entry name" value="Integrase_cat-core"/>
</dbReference>
<dbReference type="PROSITE" id="PS50994">
    <property type="entry name" value="INTEGRASE"/>
    <property type="match status" value="1"/>
</dbReference>
<keyword evidence="2" id="KW-0548">Nucleotidyltransferase</keyword>
<dbReference type="InterPro" id="IPR036397">
    <property type="entry name" value="RNaseH_sf"/>
</dbReference>
<dbReference type="OrthoDB" id="415724at2759"/>
<dbReference type="AlphaFoldDB" id="A0A8J5ZNH1"/>
<evidence type="ECO:0000256" key="5">
    <source>
        <dbReference type="ARBA" id="ARBA00022801"/>
    </source>
</evidence>
<dbReference type="GO" id="GO:0015074">
    <property type="term" value="P:DNA integration"/>
    <property type="evidence" value="ECO:0007669"/>
    <property type="project" value="InterPro"/>
</dbReference>
<dbReference type="CDD" id="cd09274">
    <property type="entry name" value="RNase_HI_RT_Ty3"/>
    <property type="match status" value="1"/>
</dbReference>
<dbReference type="InterPro" id="IPR050951">
    <property type="entry name" value="Retrovirus_Pol_polyprotein"/>
</dbReference>
<dbReference type="Pfam" id="PF17917">
    <property type="entry name" value="RT_RNaseH"/>
    <property type="match status" value="1"/>
</dbReference>
<keyword evidence="1" id="KW-0808">Transferase</keyword>
<dbReference type="FunFam" id="3.30.70.270:FF:000020">
    <property type="entry name" value="Transposon Tf2-6 polyprotein-like Protein"/>
    <property type="match status" value="1"/>
</dbReference>
<dbReference type="Gene3D" id="3.10.20.370">
    <property type="match status" value="1"/>
</dbReference>
<dbReference type="InterPro" id="IPR012337">
    <property type="entry name" value="RNaseH-like_sf"/>
</dbReference>
<feature type="domain" description="Integrase catalytic" evidence="7">
    <location>
        <begin position="273"/>
        <end position="434"/>
    </location>
</feature>
<dbReference type="GO" id="GO:0016787">
    <property type="term" value="F:hydrolase activity"/>
    <property type="evidence" value="ECO:0007669"/>
    <property type="project" value="UniProtKB-KW"/>
</dbReference>
<sequence>MAPTELKELKSQLQELTDRGFARPSFSPWGTPVLFVKKKDGTMRMCIDYCQLNKVTTLRDKQLYAKFSKCEFWLREVGFLGHIVLASGIRVDSSKILAIMNWKPPRNVSEVRNFLGLAGYYRVKGFSMIATPLTKLLQKDVKFEWSEKCQNSFDQLKAFLTEAPVLVQPESGKEFVIYSDASLIGLGCVLMQEGKVIAYASRQLKPHEKNYPTHDLELAAIVFTLKIWRHYLFGEKCHVFSDHKSLKYLMKQKDLNLRQRRWLELLKDYKLVIDYHPGKANQIKAEHQVPSGLLQSIMIPERKWDRINEINSLILVRSDFSLDKLSELYISDIVRLYGVPLSIVSDRDPRFTSRFWKSLQDALGIKLHFNTAFHPQTDGQSERIIQILKDMLRCCILEFEDSLKAASDRQKSYADLKRKDIEYEISDKVFLKENEKNEKRAKNRENGPQHKINMAKTSLHGQITRPCQSGRIETRFTWAAHTPVPI</sequence>
<dbReference type="InterPro" id="IPR041373">
    <property type="entry name" value="RT_RNaseH"/>
</dbReference>
<evidence type="ECO:0000313" key="8">
    <source>
        <dbReference type="EMBL" id="KAG8502587.1"/>
    </source>
</evidence>